<dbReference type="GO" id="GO:0000166">
    <property type="term" value="F:nucleotide binding"/>
    <property type="evidence" value="ECO:0007669"/>
    <property type="project" value="InterPro"/>
</dbReference>
<keyword evidence="5" id="KW-1185">Reference proteome</keyword>
<dbReference type="RefSeq" id="WP_120246064.1">
    <property type="nucleotide sequence ID" value="NZ_RAPO01000004.1"/>
</dbReference>
<feature type="domain" description="GFO/IDH/MocA-like oxidoreductase" evidence="3">
    <location>
        <begin position="147"/>
        <end position="253"/>
    </location>
</feature>
<protein>
    <submittedName>
        <fullName evidence="4">Putative dehydrogenase</fullName>
    </submittedName>
</protein>
<dbReference type="InterPro" id="IPR000683">
    <property type="entry name" value="Gfo/Idh/MocA-like_OxRdtase_N"/>
</dbReference>
<evidence type="ECO:0000259" key="3">
    <source>
        <dbReference type="Pfam" id="PF22725"/>
    </source>
</evidence>
<dbReference type="Gene3D" id="3.30.360.10">
    <property type="entry name" value="Dihydrodipicolinate Reductase, domain 2"/>
    <property type="match status" value="1"/>
</dbReference>
<evidence type="ECO:0000313" key="4">
    <source>
        <dbReference type="EMBL" id="RKD88875.1"/>
    </source>
</evidence>
<dbReference type="Pfam" id="PF22725">
    <property type="entry name" value="GFO_IDH_MocA_C3"/>
    <property type="match status" value="1"/>
</dbReference>
<proteinExistence type="predicted"/>
<dbReference type="SUPFAM" id="SSF51735">
    <property type="entry name" value="NAD(P)-binding Rossmann-fold domains"/>
    <property type="match status" value="1"/>
</dbReference>
<dbReference type="PANTHER" id="PTHR43818">
    <property type="entry name" value="BCDNA.GH03377"/>
    <property type="match status" value="1"/>
</dbReference>
<dbReference type="Proteomes" id="UP000283805">
    <property type="component" value="Unassembled WGS sequence"/>
</dbReference>
<dbReference type="PANTHER" id="PTHR43818:SF11">
    <property type="entry name" value="BCDNA.GH03377"/>
    <property type="match status" value="1"/>
</dbReference>
<name>A0A3R7GFH9_9EURY</name>
<gene>
    <name evidence="4" type="ORF">ATJ93_3686</name>
</gene>
<dbReference type="InterPro" id="IPR050463">
    <property type="entry name" value="Gfo/Idh/MocA_oxidrdct_glycsds"/>
</dbReference>
<dbReference type="Pfam" id="PF01408">
    <property type="entry name" value="GFO_IDH_MocA"/>
    <property type="match status" value="1"/>
</dbReference>
<evidence type="ECO:0000259" key="2">
    <source>
        <dbReference type="Pfam" id="PF01408"/>
    </source>
</evidence>
<evidence type="ECO:0000313" key="5">
    <source>
        <dbReference type="Proteomes" id="UP000283805"/>
    </source>
</evidence>
<accession>A0A3R7GFH9</accession>
<dbReference type="EMBL" id="RAPO01000004">
    <property type="protein sequence ID" value="RKD88875.1"/>
    <property type="molecule type" value="Genomic_DNA"/>
</dbReference>
<dbReference type="OrthoDB" id="25239at2157"/>
<dbReference type="InterPro" id="IPR055170">
    <property type="entry name" value="GFO_IDH_MocA-like_dom"/>
</dbReference>
<dbReference type="AlphaFoldDB" id="A0A3R7GFH9"/>
<dbReference type="Gene3D" id="3.40.50.720">
    <property type="entry name" value="NAD(P)-binding Rossmann-like Domain"/>
    <property type="match status" value="1"/>
</dbReference>
<dbReference type="InterPro" id="IPR036291">
    <property type="entry name" value="NAD(P)-bd_dom_sf"/>
</dbReference>
<evidence type="ECO:0000256" key="1">
    <source>
        <dbReference type="ARBA" id="ARBA00023002"/>
    </source>
</evidence>
<dbReference type="GO" id="GO:0016491">
    <property type="term" value="F:oxidoreductase activity"/>
    <property type="evidence" value="ECO:0007669"/>
    <property type="project" value="UniProtKB-KW"/>
</dbReference>
<dbReference type="SUPFAM" id="SSF55347">
    <property type="entry name" value="Glyceraldehyde-3-phosphate dehydrogenase-like, C-terminal domain"/>
    <property type="match status" value="1"/>
</dbReference>
<organism evidence="4 5">
    <name type="scientific">Halopiger aswanensis</name>
    <dbReference type="NCBI Taxonomy" id="148449"/>
    <lineage>
        <taxon>Archaea</taxon>
        <taxon>Methanobacteriati</taxon>
        <taxon>Methanobacteriota</taxon>
        <taxon>Stenosarchaea group</taxon>
        <taxon>Halobacteria</taxon>
        <taxon>Halobacteriales</taxon>
        <taxon>Natrialbaceae</taxon>
        <taxon>Halopiger</taxon>
    </lineage>
</organism>
<sequence length="333" mass="37017">MLRIALLGFGGFGRYLAHDLTAHPETTIAAVADVNPDNLEIAVDEFGVDPEACYTDEADLYEQTELDAVIIATPPAFHYDQIHTAFDRGLHVLCEKPVVADLEEARDVEAMFADSSKVLMAGYQRHLEPAFIRGRERWAEGDAEATFMTGELLQDWTDHFEKGTNWRLDPDIGCRGHLFSVGTHVLESLLWMTGLEPEFVTADMAFYDDANRIDQRATLSIRFENGAVATMADSAVATTDRERIQIWDDDGAFEFTRRDWGEPTLTEIDDTGEDTAPDIDHSSGRGKIEAFVEAITTDAEPPATLEDVIRVTALLDAAYEAARTGERVEVKLE</sequence>
<feature type="domain" description="Gfo/Idh/MocA-like oxidoreductase N-terminal" evidence="2">
    <location>
        <begin position="2"/>
        <end position="123"/>
    </location>
</feature>
<keyword evidence="1" id="KW-0560">Oxidoreductase</keyword>
<comment type="caution">
    <text evidence="4">The sequence shown here is derived from an EMBL/GenBank/DDBJ whole genome shotgun (WGS) entry which is preliminary data.</text>
</comment>
<reference evidence="4 5" key="1">
    <citation type="submission" date="2018-09" db="EMBL/GenBank/DDBJ databases">
        <title>Genomic Encyclopedia of Archaeal and Bacterial Type Strains, Phase II (KMG-II): from individual species to whole genera.</title>
        <authorList>
            <person name="Goeker M."/>
        </authorList>
    </citation>
    <scope>NUCLEOTIDE SEQUENCE [LARGE SCALE GENOMIC DNA]</scope>
    <source>
        <strain evidence="4 5">DSM 13151</strain>
    </source>
</reference>